<feature type="chain" id="PRO_5029766815" description="RHS repeat protein" evidence="1">
    <location>
        <begin position="21"/>
        <end position="325"/>
    </location>
</feature>
<dbReference type="AlphaFoldDB" id="A0A7D3XEU6"/>
<dbReference type="RefSeq" id="WP_173072534.1">
    <property type="nucleotide sequence ID" value="NZ_CP041345.1"/>
</dbReference>
<name>A0A7D3XEU6_9BACT</name>
<protein>
    <recommendedName>
        <fullName evidence="4">RHS repeat protein</fullName>
    </recommendedName>
</protein>
<accession>A0A7D3XEU6</accession>
<keyword evidence="1" id="KW-0732">Signal</keyword>
<proteinExistence type="predicted"/>
<organism evidence="2 3">
    <name type="scientific">Tenuifilum thalassicum</name>
    <dbReference type="NCBI Taxonomy" id="2590900"/>
    <lineage>
        <taxon>Bacteria</taxon>
        <taxon>Pseudomonadati</taxon>
        <taxon>Bacteroidota</taxon>
        <taxon>Bacteroidia</taxon>
        <taxon>Bacteroidales</taxon>
        <taxon>Tenuifilaceae</taxon>
        <taxon>Tenuifilum</taxon>
    </lineage>
</organism>
<evidence type="ECO:0000313" key="2">
    <source>
        <dbReference type="EMBL" id="QKG79017.1"/>
    </source>
</evidence>
<dbReference type="Proteomes" id="UP000500961">
    <property type="component" value="Chromosome"/>
</dbReference>
<dbReference type="KEGG" id="ttz:FHG85_01635"/>
<sequence>MKTIKILIIFSISFFQVINAQTITELMSRDKIVHNKIESITQYTHRFVNNKVSPKGYKSVQTFYDKKGNIIKVENFKPNGTVASRHLYKYDKNNQKIEYMQYQFLSNGKFGLSLRQVFSYDSNGNKKNEIGYDGRTTYRIEYKYTPENKPLEIIKYSSNNKVSDNWKYEYNGNSVTIYIYEKENSLKRKIVRVLDNKDRVIDEKNFTSAGKELGRTVTTYNGENVASKLEYYAGELRARYDYVYDKSGQLVEVYLTEPGKKKLLYRSYKYDDNGNLLEEKWYEDGAADYSRKGYKIDNKGNINEVDAFYSDYNYRVVYRYTYTFR</sequence>
<evidence type="ECO:0008006" key="4">
    <source>
        <dbReference type="Google" id="ProtNLM"/>
    </source>
</evidence>
<dbReference type="Gene3D" id="2.180.10.10">
    <property type="entry name" value="RHS repeat-associated core"/>
    <property type="match status" value="1"/>
</dbReference>
<evidence type="ECO:0000313" key="3">
    <source>
        <dbReference type="Proteomes" id="UP000500961"/>
    </source>
</evidence>
<dbReference type="EMBL" id="CP041345">
    <property type="protein sequence ID" value="QKG79017.1"/>
    <property type="molecule type" value="Genomic_DNA"/>
</dbReference>
<keyword evidence="3" id="KW-1185">Reference proteome</keyword>
<gene>
    <name evidence="2" type="ORF">FHG85_01635</name>
</gene>
<evidence type="ECO:0000256" key="1">
    <source>
        <dbReference type="SAM" id="SignalP"/>
    </source>
</evidence>
<reference evidence="2 3" key="1">
    <citation type="submission" date="2019-07" db="EMBL/GenBank/DDBJ databases">
        <title>Thalassofilum flectens gen. nov., sp. nov., a novel moderate thermophilic anaerobe from a shallow sea hot spring in Kunashir Island (Russia), representing a new family in the order Bacteroidales, and proposal of Thalassofilacea fam. nov.</title>
        <authorList>
            <person name="Kochetkova T.V."/>
            <person name="Podosokorskaya O.A."/>
            <person name="Novikov A."/>
            <person name="Elcheninov A.G."/>
            <person name="Toshchakov S.V."/>
            <person name="Kublanov I.V."/>
        </authorList>
    </citation>
    <scope>NUCLEOTIDE SEQUENCE [LARGE SCALE GENOMIC DNA]</scope>
    <source>
        <strain evidence="2 3">38-H</strain>
    </source>
</reference>
<feature type="signal peptide" evidence="1">
    <location>
        <begin position="1"/>
        <end position="20"/>
    </location>
</feature>